<dbReference type="InterPro" id="IPR011990">
    <property type="entry name" value="TPR-like_helical_dom_sf"/>
</dbReference>
<reference evidence="6 7" key="1">
    <citation type="submission" date="2016-02" db="EMBL/GenBank/DDBJ databases">
        <title>Comparative genomic and transcriptomic foundation for Pichia pastoris.</title>
        <authorList>
            <person name="Love K.R."/>
            <person name="Shah K.A."/>
            <person name="Whittaker C.A."/>
            <person name="Wu J."/>
            <person name="Bartlett M.C."/>
            <person name="Ma D."/>
            <person name="Leeson R.L."/>
            <person name="Priest M."/>
            <person name="Young S.K."/>
            <person name="Love J.C."/>
        </authorList>
    </citation>
    <scope>NUCLEOTIDE SEQUENCE [LARGE SCALE GENOMIC DNA]</scope>
    <source>
        <strain evidence="6 7">ATCC 28485</strain>
    </source>
</reference>
<dbReference type="InterPro" id="IPR019544">
    <property type="entry name" value="Tetratricopeptide_SHNi-TPR_dom"/>
</dbReference>
<feature type="domain" description="Tetratricopeptide SHNi-TPR" evidence="5">
    <location>
        <begin position="274"/>
        <end position="310"/>
    </location>
</feature>
<evidence type="ECO:0000313" key="6">
    <source>
        <dbReference type="EMBL" id="ANZ77822.1"/>
    </source>
</evidence>
<evidence type="ECO:0000256" key="2">
    <source>
        <dbReference type="ARBA" id="ARBA00022803"/>
    </source>
</evidence>
<evidence type="ECO:0000256" key="1">
    <source>
        <dbReference type="ARBA" id="ARBA00022737"/>
    </source>
</evidence>
<feature type="region of interest" description="Disordered" evidence="4">
    <location>
        <begin position="133"/>
        <end position="222"/>
    </location>
</feature>
<feature type="compositionally biased region" description="Acidic residues" evidence="4">
    <location>
        <begin position="172"/>
        <end position="189"/>
    </location>
</feature>
<evidence type="ECO:0000259" key="5">
    <source>
        <dbReference type="Pfam" id="PF10516"/>
    </source>
</evidence>
<keyword evidence="3" id="KW-0175">Coiled coil</keyword>
<dbReference type="GO" id="GO:0006335">
    <property type="term" value="P:DNA replication-dependent chromatin assembly"/>
    <property type="evidence" value="ECO:0007669"/>
    <property type="project" value="TreeGrafter"/>
</dbReference>
<keyword evidence="7" id="KW-1185">Reference proteome</keyword>
<feature type="compositionally biased region" description="Polar residues" evidence="4">
    <location>
        <begin position="441"/>
        <end position="450"/>
    </location>
</feature>
<dbReference type="OrthoDB" id="5587616at2759"/>
<dbReference type="AlphaFoldDB" id="A0A1B2JIM2"/>
<dbReference type="GO" id="GO:0034080">
    <property type="term" value="P:CENP-A containing chromatin assembly"/>
    <property type="evidence" value="ECO:0007669"/>
    <property type="project" value="TreeGrafter"/>
</dbReference>
<name>A0A1B2JIM2_PICPA</name>
<dbReference type="SUPFAM" id="SSF48452">
    <property type="entry name" value="TPR-like"/>
    <property type="match status" value="1"/>
</dbReference>
<keyword evidence="1" id="KW-0677">Repeat</keyword>
<feature type="compositionally biased region" description="Basic and acidic residues" evidence="4">
    <location>
        <begin position="190"/>
        <end position="202"/>
    </location>
</feature>
<feature type="coiled-coil region" evidence="3">
    <location>
        <begin position="371"/>
        <end position="398"/>
    </location>
</feature>
<feature type="compositionally biased region" description="Basic and acidic residues" evidence="4">
    <location>
        <begin position="254"/>
        <end position="263"/>
    </location>
</feature>
<dbReference type="Pfam" id="PF10516">
    <property type="entry name" value="SHNi-TPR"/>
    <property type="match status" value="1"/>
</dbReference>
<dbReference type="GO" id="GO:0042393">
    <property type="term" value="F:histone binding"/>
    <property type="evidence" value="ECO:0007669"/>
    <property type="project" value="TreeGrafter"/>
</dbReference>
<keyword evidence="2" id="KW-0802">TPR repeat</keyword>
<proteinExistence type="predicted"/>
<feature type="compositionally biased region" description="Acidic residues" evidence="4">
    <location>
        <begin position="138"/>
        <end position="152"/>
    </location>
</feature>
<feature type="compositionally biased region" description="Basic and acidic residues" evidence="4">
    <location>
        <begin position="209"/>
        <end position="221"/>
    </location>
</feature>
<evidence type="ECO:0000256" key="3">
    <source>
        <dbReference type="SAM" id="Coils"/>
    </source>
</evidence>
<dbReference type="InterPro" id="IPR051730">
    <property type="entry name" value="NASP-like"/>
</dbReference>
<dbReference type="PANTHER" id="PTHR15081">
    <property type="entry name" value="NUCLEAR AUTOANTIGENIC SPERM PROTEIN NASP -RELATED"/>
    <property type="match status" value="1"/>
</dbReference>
<sequence>MNERLCNCIFNFIVRVPASTPTIWASCCESARVCSSQIRGVHYDFIVSRSGKKTRVYWAQTHSLNRMAFSKEVEVLVNQGVKLLASKKYDDAAERFSNACELHLQENGGDDGGLLFLYGKALFENAVSKSEILGGQSEEQEEETPQEDDETNDQGKDGTGNFSFSEDVPLAEADEDQPVAAEEESEEEAPQERPEDTKHDDDNQQNASADHEENGNVPKEESEFDIAWDVLDSARGLFEEQLEKYPQTVPDVPPLKDAKDEPKDEVTKIKKNLADVYDFLGQVSLETENFAQASIDFANCLKYRKELYPAYSQLISESHYMISLALEFTKEEGSNEEETLKLEEKSRLQAVEHMKEAISCIKQRYSLPETTSKDENLLQDMEQRLKELEKDPMKELEQQKMDILKGILGQAASNPSSEKEQEANKPVNDLSGMVRKRKANVKNSPNKRTN</sequence>
<dbReference type="PANTHER" id="PTHR15081:SF1">
    <property type="entry name" value="NUCLEAR AUTOANTIGENIC SPERM PROTEIN"/>
    <property type="match status" value="1"/>
</dbReference>
<dbReference type="EMBL" id="CP014587">
    <property type="protein sequence ID" value="ANZ77822.1"/>
    <property type="molecule type" value="Genomic_DNA"/>
</dbReference>
<organism evidence="6 7">
    <name type="scientific">Komagataella pastoris</name>
    <name type="common">Yeast</name>
    <name type="synonym">Pichia pastoris</name>
    <dbReference type="NCBI Taxonomy" id="4922"/>
    <lineage>
        <taxon>Eukaryota</taxon>
        <taxon>Fungi</taxon>
        <taxon>Dikarya</taxon>
        <taxon>Ascomycota</taxon>
        <taxon>Saccharomycotina</taxon>
        <taxon>Pichiomycetes</taxon>
        <taxon>Pichiales</taxon>
        <taxon>Pichiaceae</taxon>
        <taxon>Komagataella</taxon>
    </lineage>
</organism>
<accession>A0A1B2JIM2</accession>
<feature type="region of interest" description="Disordered" evidence="4">
    <location>
        <begin position="406"/>
        <end position="450"/>
    </location>
</feature>
<feature type="region of interest" description="Disordered" evidence="4">
    <location>
        <begin position="244"/>
        <end position="263"/>
    </location>
</feature>
<dbReference type="Proteomes" id="UP000094565">
    <property type="component" value="Chromosome 4"/>
</dbReference>
<dbReference type="GO" id="GO:0005654">
    <property type="term" value="C:nucleoplasm"/>
    <property type="evidence" value="ECO:0007669"/>
    <property type="project" value="TreeGrafter"/>
</dbReference>
<evidence type="ECO:0000256" key="4">
    <source>
        <dbReference type="SAM" id="MobiDB-lite"/>
    </source>
</evidence>
<evidence type="ECO:0000313" key="7">
    <source>
        <dbReference type="Proteomes" id="UP000094565"/>
    </source>
</evidence>
<protein>
    <submittedName>
        <fullName evidence="6">BA75_04782T0</fullName>
    </submittedName>
</protein>
<gene>
    <name evidence="6" type="ORF">ATY40_BA7504782</name>
</gene>
<dbReference type="Gene3D" id="1.25.40.10">
    <property type="entry name" value="Tetratricopeptide repeat domain"/>
    <property type="match status" value="2"/>
</dbReference>
<dbReference type="PROSITE" id="PS51257">
    <property type="entry name" value="PROKAR_LIPOPROTEIN"/>
    <property type="match status" value="1"/>
</dbReference>